<sequence>MGCSESTPFPETVRWDDSLGGWVAIVLVGLGHTRLSAYLSSNLRNLYREGEERLRFQFKGVGFMIKICFLSPTGRTVIWESEILDAQSDQVHNANRELDQGFWTNVLIFLVDQGWIDSSIARYYDGLTLI</sequence>
<dbReference type="Proteomes" id="UP000887013">
    <property type="component" value="Unassembled WGS sequence"/>
</dbReference>
<protein>
    <submittedName>
        <fullName evidence="1">Uncharacterized protein</fullName>
    </submittedName>
</protein>
<dbReference type="EMBL" id="BMAW01009935">
    <property type="protein sequence ID" value="GFT16429.1"/>
    <property type="molecule type" value="Genomic_DNA"/>
</dbReference>
<comment type="caution">
    <text evidence="1">The sequence shown here is derived from an EMBL/GenBank/DDBJ whole genome shotgun (WGS) entry which is preliminary data.</text>
</comment>
<proteinExistence type="predicted"/>
<accession>A0A8X6TH70</accession>
<organism evidence="1 2">
    <name type="scientific">Nephila pilipes</name>
    <name type="common">Giant wood spider</name>
    <name type="synonym">Nephila maculata</name>
    <dbReference type="NCBI Taxonomy" id="299642"/>
    <lineage>
        <taxon>Eukaryota</taxon>
        <taxon>Metazoa</taxon>
        <taxon>Ecdysozoa</taxon>
        <taxon>Arthropoda</taxon>
        <taxon>Chelicerata</taxon>
        <taxon>Arachnida</taxon>
        <taxon>Araneae</taxon>
        <taxon>Araneomorphae</taxon>
        <taxon>Entelegynae</taxon>
        <taxon>Araneoidea</taxon>
        <taxon>Nephilidae</taxon>
        <taxon>Nephila</taxon>
    </lineage>
</organism>
<evidence type="ECO:0000313" key="1">
    <source>
        <dbReference type="EMBL" id="GFT16429.1"/>
    </source>
</evidence>
<dbReference type="AlphaFoldDB" id="A0A8X6TH70"/>
<keyword evidence="2" id="KW-1185">Reference proteome</keyword>
<gene>
    <name evidence="1" type="ORF">NPIL_354311</name>
</gene>
<name>A0A8X6TH70_NEPPI</name>
<evidence type="ECO:0000313" key="2">
    <source>
        <dbReference type="Proteomes" id="UP000887013"/>
    </source>
</evidence>
<reference evidence="1" key="1">
    <citation type="submission" date="2020-08" db="EMBL/GenBank/DDBJ databases">
        <title>Multicomponent nature underlies the extraordinary mechanical properties of spider dragline silk.</title>
        <authorList>
            <person name="Kono N."/>
            <person name="Nakamura H."/>
            <person name="Mori M."/>
            <person name="Yoshida Y."/>
            <person name="Ohtoshi R."/>
            <person name="Malay A.D."/>
            <person name="Moran D.A.P."/>
            <person name="Tomita M."/>
            <person name="Numata K."/>
            <person name="Arakawa K."/>
        </authorList>
    </citation>
    <scope>NUCLEOTIDE SEQUENCE</scope>
</reference>